<dbReference type="GO" id="GO:0003723">
    <property type="term" value="F:RNA binding"/>
    <property type="evidence" value="ECO:0007669"/>
    <property type="project" value="UniProtKB-KW"/>
</dbReference>
<dbReference type="InterPro" id="IPR041588">
    <property type="entry name" value="Integrase_H2C2"/>
</dbReference>
<gene>
    <name evidence="3" type="ORF">O181_051235</name>
</gene>
<dbReference type="InterPro" id="IPR036397">
    <property type="entry name" value="RNaseH_sf"/>
</dbReference>
<dbReference type="OrthoDB" id="5592268at2759"/>
<evidence type="ECO:0000259" key="2">
    <source>
        <dbReference type="PROSITE" id="PS50994"/>
    </source>
</evidence>
<keyword evidence="1" id="KW-0694">RNA-binding</keyword>
<dbReference type="Gene3D" id="3.30.420.10">
    <property type="entry name" value="Ribonuclease H-like superfamily/Ribonuclease H"/>
    <property type="match status" value="1"/>
</dbReference>
<name>A0A9Q3E2N3_9BASI</name>
<evidence type="ECO:0000256" key="1">
    <source>
        <dbReference type="ARBA" id="ARBA00022884"/>
    </source>
</evidence>
<dbReference type="PANTHER" id="PTHR37984">
    <property type="entry name" value="PROTEIN CBG26694"/>
    <property type="match status" value="1"/>
</dbReference>
<dbReference type="EMBL" id="AVOT02022227">
    <property type="protein sequence ID" value="MBW0511520.1"/>
    <property type="molecule type" value="Genomic_DNA"/>
</dbReference>
<organism evidence="3 4">
    <name type="scientific">Austropuccinia psidii MF-1</name>
    <dbReference type="NCBI Taxonomy" id="1389203"/>
    <lineage>
        <taxon>Eukaryota</taxon>
        <taxon>Fungi</taxon>
        <taxon>Dikarya</taxon>
        <taxon>Basidiomycota</taxon>
        <taxon>Pucciniomycotina</taxon>
        <taxon>Pucciniomycetes</taxon>
        <taxon>Pucciniales</taxon>
        <taxon>Sphaerophragmiaceae</taxon>
        <taxon>Austropuccinia</taxon>
    </lineage>
</organism>
<dbReference type="Pfam" id="PF17921">
    <property type="entry name" value="Integrase_H2C2"/>
    <property type="match status" value="1"/>
</dbReference>
<dbReference type="GO" id="GO:0005634">
    <property type="term" value="C:nucleus"/>
    <property type="evidence" value="ECO:0007669"/>
    <property type="project" value="UniProtKB-ARBA"/>
</dbReference>
<dbReference type="Proteomes" id="UP000765509">
    <property type="component" value="Unassembled WGS sequence"/>
</dbReference>
<dbReference type="PROSITE" id="PS50994">
    <property type="entry name" value="INTEGRASE"/>
    <property type="match status" value="1"/>
</dbReference>
<sequence length="241" mass="27766">MAFTDKTLISTILNAFNDSVVSVHLSEDLTLERAKTCSWWPNQRKDVAEYHQACERCQTANRAPGMKFGMMIQIQEPKFPLEIAHIDWVTALPQGGDRSSDACPELVYRYNKTPMFLPFHRDEKAMYTAVMIWNRVISHTGLFQNIIIDRDPRFASALWTNLHILFGEKLSFSTAYHPQTDALSERMIQTLEDMIRIFCAYGLKVKDSDSFTHDWCTIIPALELAYNKSMHYSTGETPEML</sequence>
<dbReference type="PANTHER" id="PTHR37984:SF5">
    <property type="entry name" value="PROTEIN NYNRIN-LIKE"/>
    <property type="match status" value="1"/>
</dbReference>
<dbReference type="Gene3D" id="1.10.340.70">
    <property type="match status" value="1"/>
</dbReference>
<proteinExistence type="predicted"/>
<protein>
    <recommendedName>
        <fullName evidence="2">Integrase catalytic domain-containing protein</fullName>
    </recommendedName>
</protein>
<feature type="domain" description="Integrase catalytic" evidence="2">
    <location>
        <begin position="76"/>
        <end position="241"/>
    </location>
</feature>
<keyword evidence="4" id="KW-1185">Reference proteome</keyword>
<comment type="caution">
    <text evidence="3">The sequence shown here is derived from an EMBL/GenBank/DDBJ whole genome shotgun (WGS) entry which is preliminary data.</text>
</comment>
<dbReference type="AlphaFoldDB" id="A0A9Q3E2N3"/>
<dbReference type="InterPro" id="IPR050951">
    <property type="entry name" value="Retrovirus_Pol_polyprotein"/>
</dbReference>
<dbReference type="InterPro" id="IPR012337">
    <property type="entry name" value="RNaseH-like_sf"/>
</dbReference>
<dbReference type="SUPFAM" id="SSF53098">
    <property type="entry name" value="Ribonuclease H-like"/>
    <property type="match status" value="1"/>
</dbReference>
<evidence type="ECO:0000313" key="4">
    <source>
        <dbReference type="Proteomes" id="UP000765509"/>
    </source>
</evidence>
<dbReference type="GO" id="GO:0015074">
    <property type="term" value="P:DNA integration"/>
    <property type="evidence" value="ECO:0007669"/>
    <property type="project" value="InterPro"/>
</dbReference>
<accession>A0A9Q3E2N3</accession>
<reference evidence="3" key="1">
    <citation type="submission" date="2021-03" db="EMBL/GenBank/DDBJ databases">
        <title>Draft genome sequence of rust myrtle Austropuccinia psidii MF-1, a brazilian biotype.</title>
        <authorList>
            <person name="Quecine M.C."/>
            <person name="Pachon D.M.R."/>
            <person name="Bonatelli M.L."/>
            <person name="Correr F.H."/>
            <person name="Franceschini L.M."/>
            <person name="Leite T.F."/>
            <person name="Margarido G.R.A."/>
            <person name="Almeida C.A."/>
            <person name="Ferrarezi J.A."/>
            <person name="Labate C.A."/>
        </authorList>
    </citation>
    <scope>NUCLEOTIDE SEQUENCE</scope>
    <source>
        <strain evidence="3">MF-1</strain>
    </source>
</reference>
<evidence type="ECO:0000313" key="3">
    <source>
        <dbReference type="EMBL" id="MBW0511520.1"/>
    </source>
</evidence>
<dbReference type="InterPro" id="IPR001584">
    <property type="entry name" value="Integrase_cat-core"/>
</dbReference>